<evidence type="ECO:0000313" key="9">
    <source>
        <dbReference type="Proteomes" id="UP000048926"/>
    </source>
</evidence>
<evidence type="ECO:0000256" key="6">
    <source>
        <dbReference type="PIRSR" id="PIRSR000337-1"/>
    </source>
</evidence>
<dbReference type="InterPro" id="IPR016215">
    <property type="entry name" value="NTA_MOA"/>
</dbReference>
<name>A0A0M6Y9X5_9HYPH</name>
<evidence type="ECO:0000259" key="7">
    <source>
        <dbReference type="Pfam" id="PF00296"/>
    </source>
</evidence>
<evidence type="ECO:0000256" key="2">
    <source>
        <dbReference type="ARBA" id="ARBA00022643"/>
    </source>
</evidence>
<dbReference type="RefSeq" id="WP_055661023.1">
    <property type="nucleotide sequence ID" value="NZ_CXST01000004.1"/>
</dbReference>
<dbReference type="NCBIfam" id="TIGR03860">
    <property type="entry name" value="FMN_nitrolo"/>
    <property type="match status" value="1"/>
</dbReference>
<organism evidence="8 9">
    <name type="scientific">Roseibium aggregatum</name>
    <dbReference type="NCBI Taxonomy" id="187304"/>
    <lineage>
        <taxon>Bacteria</taxon>
        <taxon>Pseudomonadati</taxon>
        <taxon>Pseudomonadota</taxon>
        <taxon>Alphaproteobacteria</taxon>
        <taxon>Hyphomicrobiales</taxon>
        <taxon>Stappiaceae</taxon>
        <taxon>Roseibium</taxon>
    </lineage>
</organism>
<dbReference type="AlphaFoldDB" id="A0A0M6Y9X5"/>
<dbReference type="PANTHER" id="PTHR30011">
    <property type="entry name" value="ALKANESULFONATE MONOOXYGENASE-RELATED"/>
    <property type="match status" value="1"/>
</dbReference>
<dbReference type="EC" id="1.14.14.10" evidence="8"/>
<evidence type="ECO:0000256" key="1">
    <source>
        <dbReference type="ARBA" id="ARBA00022630"/>
    </source>
</evidence>
<keyword evidence="1 6" id="KW-0285">Flavoprotein</keyword>
<dbReference type="InterPro" id="IPR036661">
    <property type="entry name" value="Luciferase-like_sf"/>
</dbReference>
<dbReference type="PIRSF" id="PIRSF000337">
    <property type="entry name" value="NTA_MOA"/>
    <property type="match status" value="1"/>
</dbReference>
<feature type="binding site" evidence="6">
    <location>
        <position position="149"/>
    </location>
    <ligand>
        <name>FMN</name>
        <dbReference type="ChEBI" id="CHEBI:58210"/>
    </ligand>
</feature>
<feature type="domain" description="Luciferase-like" evidence="7">
    <location>
        <begin position="39"/>
        <end position="387"/>
    </location>
</feature>
<reference evidence="9" key="1">
    <citation type="submission" date="2015-07" db="EMBL/GenBank/DDBJ databases">
        <authorList>
            <person name="Rodrigo-Torres Lidia"/>
            <person name="Arahal R.David."/>
        </authorList>
    </citation>
    <scope>NUCLEOTIDE SEQUENCE [LARGE SCALE GENOMIC DNA]</scope>
    <source>
        <strain evidence="9">CECT 4801</strain>
    </source>
</reference>
<comment type="similarity">
    <text evidence="5">Belongs to the NtaA/SnaA/DszA monooxygenase family.</text>
</comment>
<sequence length="435" mass="47446">MTPSKKLHIGMSLAPTWLSGDAWRRADSGVEGLYGSDFYLDVALRAEQAKLDFAFLPDSLFLNTGLLASGTGFASLDPTLLLASIARETSRIGLLSTASTTFFPPYIVARQIQSLNWLSNGRAGWNIVTALDGNANFGLSEMPSPEERYARAAEFTEVVRLLWESFPYEALKLDRESGLFADADLVKPVDHEGSFFNVKGPLNLPRFGKTRIPLVQAGASGAGRDFASSVADAIFASTPDKAAAVDLRADLRKRAEQRGRKGDDIRVLPGLSLYLAPTRAEAEELFAETNARVSRDRCLATVLEMTGLDLCDWPAKRQVKATDLPPPPETVRSRTHSQLLRRMIERDEPAVEDLLRRPEVIGSAHWLVVGTPSDAVAQIKDWAAAGAIDGFVAFPGGSLDAVRLLLEQVVPALGDLGLFRKDYSGSTFFEHLTQE</sequence>
<feature type="binding site" evidence="6">
    <location>
        <position position="97"/>
    </location>
    <ligand>
        <name>FMN</name>
        <dbReference type="ChEBI" id="CHEBI:58210"/>
    </ligand>
</feature>
<dbReference type="EMBL" id="CXST01000004">
    <property type="protein sequence ID" value="CTQ46895.1"/>
    <property type="molecule type" value="Genomic_DNA"/>
</dbReference>
<proteinExistence type="inferred from homology"/>
<keyword evidence="4 8" id="KW-0503">Monooxygenase</keyword>
<dbReference type="OrthoDB" id="9779442at2"/>
<dbReference type="InterPro" id="IPR051260">
    <property type="entry name" value="Diverse_substr_monoxygenases"/>
</dbReference>
<keyword evidence="9" id="KW-1185">Reference proteome</keyword>
<keyword evidence="3 8" id="KW-0560">Oxidoreductase</keyword>
<evidence type="ECO:0000256" key="5">
    <source>
        <dbReference type="ARBA" id="ARBA00033748"/>
    </source>
</evidence>
<feature type="binding site" evidence="6">
    <location>
        <position position="220"/>
    </location>
    <ligand>
        <name>FMN</name>
        <dbReference type="ChEBI" id="CHEBI:58210"/>
    </ligand>
</feature>
<evidence type="ECO:0000256" key="4">
    <source>
        <dbReference type="ARBA" id="ARBA00023033"/>
    </source>
</evidence>
<evidence type="ECO:0000256" key="3">
    <source>
        <dbReference type="ARBA" id="ARBA00023002"/>
    </source>
</evidence>
<dbReference type="SUPFAM" id="SSF51679">
    <property type="entry name" value="Bacterial luciferase-like"/>
    <property type="match status" value="1"/>
</dbReference>
<dbReference type="PANTHER" id="PTHR30011:SF16">
    <property type="entry name" value="C2H2 FINGER DOMAIN TRANSCRIPTION FACTOR (EUROFUNG)-RELATED"/>
    <property type="match status" value="1"/>
</dbReference>
<dbReference type="InterPro" id="IPR011251">
    <property type="entry name" value="Luciferase-like_dom"/>
</dbReference>
<accession>A0A0M6Y9X5</accession>
<dbReference type="Gene3D" id="3.20.20.30">
    <property type="entry name" value="Luciferase-like domain"/>
    <property type="match status" value="1"/>
</dbReference>
<dbReference type="GO" id="GO:0018529">
    <property type="term" value="F:nitrilotriacetate monooxygenase activity"/>
    <property type="evidence" value="ECO:0007669"/>
    <property type="project" value="UniProtKB-EC"/>
</dbReference>
<gene>
    <name evidence="8" type="primary">ntaA_2</name>
    <name evidence="8" type="ORF">LAL4801_05355</name>
</gene>
<feature type="binding site" evidence="6">
    <location>
        <position position="58"/>
    </location>
    <ligand>
        <name>FMN</name>
        <dbReference type="ChEBI" id="CHEBI:58210"/>
    </ligand>
</feature>
<dbReference type="Proteomes" id="UP000048926">
    <property type="component" value="Unassembled WGS sequence"/>
</dbReference>
<keyword evidence="2 6" id="KW-0288">FMN</keyword>
<evidence type="ECO:0000313" key="8">
    <source>
        <dbReference type="EMBL" id="CTQ46895.1"/>
    </source>
</evidence>
<protein>
    <submittedName>
        <fullName evidence="8">Nitrilotriacetate monooxygenase component A</fullName>
        <ecNumber evidence="8">1.14.14.10</ecNumber>
    </submittedName>
</protein>
<dbReference type="Pfam" id="PF00296">
    <property type="entry name" value="Bac_luciferase"/>
    <property type="match status" value="1"/>
</dbReference>